<dbReference type="Pfam" id="PF08386">
    <property type="entry name" value="Abhydrolase_4"/>
    <property type="match status" value="1"/>
</dbReference>
<evidence type="ECO:0000256" key="1">
    <source>
        <dbReference type="ARBA" id="ARBA00010088"/>
    </source>
</evidence>
<feature type="chain" id="PRO_5046544582" evidence="4">
    <location>
        <begin position="23"/>
        <end position="495"/>
    </location>
</feature>
<evidence type="ECO:0000256" key="3">
    <source>
        <dbReference type="ARBA" id="ARBA00022801"/>
    </source>
</evidence>
<keyword evidence="2 4" id="KW-0732">Signal</keyword>
<keyword evidence="3 6" id="KW-0378">Hydrolase</keyword>
<accession>A0ABS6UCF3</accession>
<sequence>MTTNRAALLALGAVALALTAGCAPPPLPAGPAAASSLTWSTCPEDVVTAAAPSVLDCTTVPVPVDHGDPASGGIDIMISRLAAPDPQQRRGVLLLNPGGPGGSGLTQSALLVAQGLPASVTDSYDLIGIDTRGIDHSAPVSCGFTVAGPYFANVPPYAPDDAAVVERAEVAEAAAQQCAQNDRDGLLPHLTTADMARDMDLVRAALGEETTNFLGYSYGSALGAAYASMFPERSDRIVLDSIIGDTHLDRDGMRRYALGMEQAFPAFADWAAHRHDTYGLGRTADEVRAAFLDTAARLDEQPEQGVDGAAFRATTFAFLYNELQYPLLAQLWQGLRTGVPVPPPPGPAPDFAALENSLTVFLAVTCNDVDWPEDVQTYRDAVAQDRERFPLYGAAAANILPCAFWPWEPAEPPVAIDGDGPTDVLLVQNLNDPATPHRGAELLRERFGDRARLVSVDDSGHGAYVLGGNACASDVTTRYLVDGEMPADDVSCPAS</sequence>
<evidence type="ECO:0000313" key="7">
    <source>
        <dbReference type="Proteomes" id="UP000694300"/>
    </source>
</evidence>
<comment type="similarity">
    <text evidence="1">Belongs to the peptidase S33 family.</text>
</comment>
<dbReference type="EMBL" id="JADQDF010000001">
    <property type="protein sequence ID" value="MBW0129915.1"/>
    <property type="molecule type" value="Genomic_DNA"/>
</dbReference>
<dbReference type="PANTHER" id="PTHR43248">
    <property type="entry name" value="2-SUCCINYL-6-HYDROXY-2,4-CYCLOHEXADIENE-1-CARBOXYLATE SYNTHASE"/>
    <property type="match status" value="1"/>
</dbReference>
<gene>
    <name evidence="6" type="ORF">I4I82_19825</name>
</gene>
<feature type="domain" description="Peptidase S33 tripeptidyl aminopeptidase-like C-terminal" evidence="5">
    <location>
        <begin position="392"/>
        <end position="492"/>
    </location>
</feature>
<keyword evidence="7" id="KW-1185">Reference proteome</keyword>
<dbReference type="PANTHER" id="PTHR43248:SF29">
    <property type="entry name" value="TRIPEPTIDYL AMINOPEPTIDASE"/>
    <property type="match status" value="1"/>
</dbReference>
<dbReference type="InterPro" id="IPR006311">
    <property type="entry name" value="TAT_signal"/>
</dbReference>
<dbReference type="RefSeq" id="WP_218595933.1">
    <property type="nucleotide sequence ID" value="NZ_JADQDF010000001.1"/>
</dbReference>
<evidence type="ECO:0000256" key="2">
    <source>
        <dbReference type="ARBA" id="ARBA00022729"/>
    </source>
</evidence>
<dbReference type="GO" id="GO:0016787">
    <property type="term" value="F:hydrolase activity"/>
    <property type="evidence" value="ECO:0007669"/>
    <property type="project" value="UniProtKB-KW"/>
</dbReference>
<proteinExistence type="inferred from homology"/>
<dbReference type="PROSITE" id="PS51257">
    <property type="entry name" value="PROKAR_LIPOPROTEIN"/>
    <property type="match status" value="1"/>
</dbReference>
<organism evidence="6 7">
    <name type="scientific">Pseudonocardia oceani</name>
    <dbReference type="NCBI Taxonomy" id="2792013"/>
    <lineage>
        <taxon>Bacteria</taxon>
        <taxon>Bacillati</taxon>
        <taxon>Actinomycetota</taxon>
        <taxon>Actinomycetes</taxon>
        <taxon>Pseudonocardiales</taxon>
        <taxon>Pseudonocardiaceae</taxon>
        <taxon>Pseudonocardia</taxon>
    </lineage>
</organism>
<dbReference type="InterPro" id="IPR051601">
    <property type="entry name" value="Serine_prot/Carboxylest_S33"/>
</dbReference>
<evidence type="ECO:0000259" key="5">
    <source>
        <dbReference type="Pfam" id="PF08386"/>
    </source>
</evidence>
<dbReference type="PROSITE" id="PS51318">
    <property type="entry name" value="TAT"/>
    <property type="match status" value="1"/>
</dbReference>
<dbReference type="Proteomes" id="UP000694300">
    <property type="component" value="Unassembled WGS sequence"/>
</dbReference>
<evidence type="ECO:0000256" key="4">
    <source>
        <dbReference type="SAM" id="SignalP"/>
    </source>
</evidence>
<evidence type="ECO:0000313" key="6">
    <source>
        <dbReference type="EMBL" id="MBW0129915.1"/>
    </source>
</evidence>
<feature type="signal peptide" evidence="4">
    <location>
        <begin position="1"/>
        <end position="22"/>
    </location>
</feature>
<reference evidence="6 7" key="1">
    <citation type="submission" date="2020-11" db="EMBL/GenBank/DDBJ databases">
        <title>Pseudonocardia abyssalis sp. nov. and Pseudonocardia oceani sp. nov., description and phylogenomic analysis of two novel actinomycetes isolated from the deep Southern Ocean.</title>
        <authorList>
            <person name="Parra J."/>
        </authorList>
    </citation>
    <scope>NUCLEOTIDE SEQUENCE [LARGE SCALE GENOMIC DNA]</scope>
    <source>
        <strain evidence="7">KRD185</strain>
    </source>
</reference>
<protein>
    <submittedName>
        <fullName evidence="6">Alpha/beta fold hydrolase</fullName>
    </submittedName>
</protein>
<name>A0ABS6UCF3_9PSEU</name>
<comment type="caution">
    <text evidence="6">The sequence shown here is derived from an EMBL/GenBank/DDBJ whole genome shotgun (WGS) entry which is preliminary data.</text>
</comment>
<dbReference type="InterPro" id="IPR013595">
    <property type="entry name" value="Pept_S33_TAP-like_C"/>
</dbReference>